<keyword evidence="2" id="KW-1185">Reference proteome</keyword>
<evidence type="ECO:0000313" key="2">
    <source>
        <dbReference type="Proteomes" id="UP000308652"/>
    </source>
</evidence>
<proteinExistence type="predicted"/>
<dbReference type="EMBL" id="ML213626">
    <property type="protein sequence ID" value="TFK34939.1"/>
    <property type="molecule type" value="Genomic_DNA"/>
</dbReference>
<gene>
    <name evidence="1" type="ORF">BDQ12DRAFT_668953</name>
</gene>
<name>A0A5C3LP67_9AGAR</name>
<accession>A0A5C3LP67</accession>
<organism evidence="1 2">
    <name type="scientific">Crucibulum laeve</name>
    <dbReference type="NCBI Taxonomy" id="68775"/>
    <lineage>
        <taxon>Eukaryota</taxon>
        <taxon>Fungi</taxon>
        <taxon>Dikarya</taxon>
        <taxon>Basidiomycota</taxon>
        <taxon>Agaricomycotina</taxon>
        <taxon>Agaricomycetes</taxon>
        <taxon>Agaricomycetidae</taxon>
        <taxon>Agaricales</taxon>
        <taxon>Agaricineae</taxon>
        <taxon>Nidulariaceae</taxon>
        <taxon>Crucibulum</taxon>
    </lineage>
</organism>
<dbReference type="Proteomes" id="UP000308652">
    <property type="component" value="Unassembled WGS sequence"/>
</dbReference>
<reference evidence="1 2" key="1">
    <citation type="journal article" date="2019" name="Nat. Ecol. Evol.">
        <title>Megaphylogeny resolves global patterns of mushroom evolution.</title>
        <authorList>
            <person name="Varga T."/>
            <person name="Krizsan K."/>
            <person name="Foldi C."/>
            <person name="Dima B."/>
            <person name="Sanchez-Garcia M."/>
            <person name="Sanchez-Ramirez S."/>
            <person name="Szollosi G.J."/>
            <person name="Szarkandi J.G."/>
            <person name="Papp V."/>
            <person name="Albert L."/>
            <person name="Andreopoulos W."/>
            <person name="Angelini C."/>
            <person name="Antonin V."/>
            <person name="Barry K.W."/>
            <person name="Bougher N.L."/>
            <person name="Buchanan P."/>
            <person name="Buyck B."/>
            <person name="Bense V."/>
            <person name="Catcheside P."/>
            <person name="Chovatia M."/>
            <person name="Cooper J."/>
            <person name="Damon W."/>
            <person name="Desjardin D."/>
            <person name="Finy P."/>
            <person name="Geml J."/>
            <person name="Haridas S."/>
            <person name="Hughes K."/>
            <person name="Justo A."/>
            <person name="Karasinski D."/>
            <person name="Kautmanova I."/>
            <person name="Kiss B."/>
            <person name="Kocsube S."/>
            <person name="Kotiranta H."/>
            <person name="LaButti K.M."/>
            <person name="Lechner B.E."/>
            <person name="Liimatainen K."/>
            <person name="Lipzen A."/>
            <person name="Lukacs Z."/>
            <person name="Mihaltcheva S."/>
            <person name="Morgado L.N."/>
            <person name="Niskanen T."/>
            <person name="Noordeloos M.E."/>
            <person name="Ohm R.A."/>
            <person name="Ortiz-Santana B."/>
            <person name="Ovrebo C."/>
            <person name="Racz N."/>
            <person name="Riley R."/>
            <person name="Savchenko A."/>
            <person name="Shiryaev A."/>
            <person name="Soop K."/>
            <person name="Spirin V."/>
            <person name="Szebenyi C."/>
            <person name="Tomsovsky M."/>
            <person name="Tulloss R.E."/>
            <person name="Uehling J."/>
            <person name="Grigoriev I.V."/>
            <person name="Vagvolgyi C."/>
            <person name="Papp T."/>
            <person name="Martin F.M."/>
            <person name="Miettinen O."/>
            <person name="Hibbett D.S."/>
            <person name="Nagy L.G."/>
        </authorList>
    </citation>
    <scope>NUCLEOTIDE SEQUENCE [LARGE SCALE GENOMIC DNA]</scope>
    <source>
        <strain evidence="1 2">CBS 166.37</strain>
    </source>
</reference>
<dbReference type="AlphaFoldDB" id="A0A5C3LP67"/>
<evidence type="ECO:0000313" key="1">
    <source>
        <dbReference type="EMBL" id="TFK34939.1"/>
    </source>
</evidence>
<sequence>MSSQTCSLSQWFSWPSRSEHGSRWASVRVFIVDNRNTILRGLQLLLSGLQAAVQNDACGWGTHLNASGAVLRQATVYTGIGIKERCGCGVGTAETGAYKMDRPGSVLIWWRKTNINIELVTRLDKVDYEMGTKESQVPYRQIPFNKTPAVTQILLEWLSEWWRIVYTG</sequence>
<protein>
    <submittedName>
        <fullName evidence="1">Uncharacterized protein</fullName>
    </submittedName>
</protein>